<dbReference type="EMBL" id="BBYQ01000041">
    <property type="protein sequence ID" value="GAP28743.1"/>
    <property type="molecule type" value="Genomic_DNA"/>
</dbReference>
<evidence type="ECO:0000313" key="2">
    <source>
        <dbReference type="EMBL" id="APA98754.1"/>
    </source>
</evidence>
<evidence type="ECO:0000313" key="5">
    <source>
        <dbReference type="Proteomes" id="UP000180166"/>
    </source>
</evidence>
<evidence type="ECO:0000313" key="4">
    <source>
        <dbReference type="Proteomes" id="UP000037179"/>
    </source>
</evidence>
<proteinExistence type="predicted"/>
<dbReference type="InterPro" id="IPR007278">
    <property type="entry name" value="DUF397"/>
</dbReference>
<sequence length="69" mass="7214">MNLELSEADWFKSSYSHSGGECLEAAHLGGGRVGVRDSKLGASSPVLVFAPAAWDRFTDAAQAGVFDLG</sequence>
<protein>
    <recommendedName>
        <fullName evidence="1">DUF397 domain-containing protein</fullName>
    </recommendedName>
</protein>
<organism evidence="3 4">
    <name type="scientific">Nocardia seriolae</name>
    <dbReference type="NCBI Taxonomy" id="37332"/>
    <lineage>
        <taxon>Bacteria</taxon>
        <taxon>Bacillati</taxon>
        <taxon>Actinomycetota</taxon>
        <taxon>Actinomycetes</taxon>
        <taxon>Mycobacteriales</taxon>
        <taxon>Nocardiaceae</taxon>
        <taxon>Nocardia</taxon>
    </lineage>
</organism>
<dbReference type="OrthoDB" id="4564763at2"/>
<evidence type="ECO:0000313" key="3">
    <source>
        <dbReference type="EMBL" id="GAP28743.1"/>
    </source>
</evidence>
<dbReference type="KEGG" id="nsr:NS506_04708"/>
<dbReference type="GeneID" id="93374739"/>
<dbReference type="RefSeq" id="WP_033088005.1">
    <property type="nucleotide sequence ID" value="NZ_AP017900.1"/>
</dbReference>
<feature type="domain" description="DUF397" evidence="1">
    <location>
        <begin position="8"/>
        <end position="61"/>
    </location>
</feature>
<name>A0A0B8N452_9NOCA</name>
<dbReference type="Proteomes" id="UP000180166">
    <property type="component" value="Chromosome"/>
</dbReference>
<reference evidence="4" key="1">
    <citation type="submission" date="2015-07" db="EMBL/GenBank/DDBJ databases">
        <title>Nocardia seriolae U-1 whole genome shotgun sequence.</title>
        <authorList>
            <person name="Imajoh M."/>
            <person name="Fukumoto Y."/>
            <person name="Sukeda M."/>
            <person name="Yamane J."/>
            <person name="Yamasaki K."/>
            <person name="Shimizu M."/>
            <person name="Ohnishi K."/>
            <person name="Oshima S."/>
        </authorList>
    </citation>
    <scope>NUCLEOTIDE SEQUENCE [LARGE SCALE GENOMIC DNA]</scope>
    <source>
        <strain evidence="4">U-1</strain>
    </source>
</reference>
<dbReference type="Proteomes" id="UP000037179">
    <property type="component" value="Unassembled WGS sequence"/>
</dbReference>
<dbReference type="AlphaFoldDB" id="A0A0B8N452"/>
<reference evidence="3 4" key="2">
    <citation type="journal article" date="2016" name="Genome Announc.">
        <title>Draft Genome Sequence of Erythromycin- and Oxytetracycline-Sensitive Nocardia seriolae Strain U-1 (NBRC 110359).</title>
        <authorList>
            <person name="Imajoh M."/>
            <person name="Sukeda M."/>
            <person name="Shimizu M."/>
            <person name="Yamane J."/>
            <person name="Ohnishi K."/>
            <person name="Oshima S."/>
        </authorList>
    </citation>
    <scope>NUCLEOTIDE SEQUENCE [LARGE SCALE GENOMIC DNA]</scope>
    <source>
        <strain evidence="3 4">U-1</strain>
    </source>
</reference>
<evidence type="ECO:0000259" key="1">
    <source>
        <dbReference type="Pfam" id="PF04149"/>
    </source>
</evidence>
<gene>
    <name evidence="2" type="ORF">NS506_04708</name>
    <name evidence="3" type="ORF">NSK11_contig00041-0054</name>
</gene>
<dbReference type="EMBL" id="CP017839">
    <property type="protein sequence ID" value="APA98754.1"/>
    <property type="molecule type" value="Genomic_DNA"/>
</dbReference>
<accession>A0A0B8N452</accession>
<keyword evidence="4" id="KW-1185">Reference proteome</keyword>
<dbReference type="Pfam" id="PF04149">
    <property type="entry name" value="DUF397"/>
    <property type="match status" value="1"/>
</dbReference>
<reference evidence="2 5" key="3">
    <citation type="submission" date="2016-10" db="EMBL/GenBank/DDBJ databases">
        <title>Genome sequence of Nocardia seriolae strain EM150506, isolated from Anguila japonica.</title>
        <authorList>
            <person name="Han H.-J."/>
        </authorList>
    </citation>
    <scope>NUCLEOTIDE SEQUENCE [LARGE SCALE GENOMIC DNA]</scope>
    <source>
        <strain evidence="2 5">EM150506</strain>
    </source>
</reference>